<keyword evidence="2" id="KW-1185">Reference proteome</keyword>
<gene>
    <name evidence="1" type="ORF">QAD02_004989</name>
</gene>
<reference evidence="1" key="1">
    <citation type="submission" date="2023-04" db="EMBL/GenBank/DDBJ databases">
        <title>A chromosome-level genome assembly of the parasitoid wasp Eretmocerus hayati.</title>
        <authorList>
            <person name="Zhong Y."/>
            <person name="Liu S."/>
            <person name="Liu Y."/>
        </authorList>
    </citation>
    <scope>NUCLEOTIDE SEQUENCE</scope>
    <source>
        <strain evidence="1">ZJU_SS_LIU_2023</strain>
    </source>
</reference>
<evidence type="ECO:0000313" key="1">
    <source>
        <dbReference type="EMBL" id="KAJ8673727.1"/>
    </source>
</evidence>
<protein>
    <submittedName>
        <fullName evidence="1">Uncharacterized protein</fullName>
    </submittedName>
</protein>
<comment type="caution">
    <text evidence="1">The sequence shown here is derived from an EMBL/GenBank/DDBJ whole genome shotgun (WGS) entry which is preliminary data.</text>
</comment>
<accession>A0ACC2NRM2</accession>
<name>A0ACC2NRM2_9HYME</name>
<dbReference type="EMBL" id="CM056743">
    <property type="protein sequence ID" value="KAJ8673727.1"/>
    <property type="molecule type" value="Genomic_DNA"/>
</dbReference>
<dbReference type="Proteomes" id="UP001239111">
    <property type="component" value="Chromosome 3"/>
</dbReference>
<organism evidence="1 2">
    <name type="scientific">Eretmocerus hayati</name>
    <dbReference type="NCBI Taxonomy" id="131215"/>
    <lineage>
        <taxon>Eukaryota</taxon>
        <taxon>Metazoa</taxon>
        <taxon>Ecdysozoa</taxon>
        <taxon>Arthropoda</taxon>
        <taxon>Hexapoda</taxon>
        <taxon>Insecta</taxon>
        <taxon>Pterygota</taxon>
        <taxon>Neoptera</taxon>
        <taxon>Endopterygota</taxon>
        <taxon>Hymenoptera</taxon>
        <taxon>Apocrita</taxon>
        <taxon>Proctotrupomorpha</taxon>
        <taxon>Chalcidoidea</taxon>
        <taxon>Aphelinidae</taxon>
        <taxon>Aphelininae</taxon>
        <taxon>Eretmocerus</taxon>
    </lineage>
</organism>
<sequence length="272" mass="30512">MRKKSTNGFNEAKKSGRQTPYQRVNQKEGSPNYVFLYSEDDQSEDEEIFPLKTRNISRKLPRKVEVIKVEIQSEDTLQALALRYGCNIAELKRINNIHKDNEIHAHQFIKVPVQPYSLLTETINQTSESGDTTTGKPKENVCQAHLVNLMPAPTPSTSSLVEINSIIFNSTLEPSSEVCDTPFVVEETETDHLISSSHNDTTAKSAIVNTFKCSGADWGLSWFQLLCFFLILGVFVPIIYLVYIAEKPKPHGSSELKHKLGGVTVSSRSIRI</sequence>
<evidence type="ECO:0000313" key="2">
    <source>
        <dbReference type="Proteomes" id="UP001239111"/>
    </source>
</evidence>
<proteinExistence type="predicted"/>